<dbReference type="Proteomes" id="UP000028680">
    <property type="component" value="Chromosome"/>
</dbReference>
<dbReference type="EMBL" id="CP003984">
    <property type="protein sequence ID" value="AII86808.1"/>
    <property type="molecule type" value="Genomic_DNA"/>
</dbReference>
<sequence>MGTHLVMKCTNCNGTGYKTDPGGKIPWKCGRCMTTGLEPSHKQLCINEMTREIASITLSIEEGDHFDNEKGVSYLPELIQDRRFFRKVLKSVSDEATDEMSFEEVKSIVGKIERYE</sequence>
<evidence type="ECO:0000313" key="1">
    <source>
        <dbReference type="EMBL" id="AII86808.1"/>
    </source>
</evidence>
<evidence type="ECO:0000313" key="2">
    <source>
        <dbReference type="Proteomes" id="UP000028680"/>
    </source>
</evidence>
<organism evidence="1 2">
    <name type="scientific">Planktomarina temperata RCA23</name>
    <dbReference type="NCBI Taxonomy" id="666509"/>
    <lineage>
        <taxon>Bacteria</taxon>
        <taxon>Pseudomonadati</taxon>
        <taxon>Pseudomonadota</taxon>
        <taxon>Alphaproteobacteria</taxon>
        <taxon>Rhodobacterales</taxon>
        <taxon>Paracoccaceae</taxon>
        <taxon>Planktomarina</taxon>
    </lineage>
</organism>
<dbReference type="AlphaFoldDB" id="A0AAN0RIE0"/>
<dbReference type="KEGG" id="ptp:RCA23_c12610"/>
<proteinExistence type="predicted"/>
<name>A0AAN0RIE0_9RHOB</name>
<keyword evidence="2" id="KW-1185">Reference proteome</keyword>
<gene>
    <name evidence="1" type="ORF">RCA23_c12610</name>
</gene>
<protein>
    <submittedName>
        <fullName evidence="1">Uncharacterized protein</fullName>
    </submittedName>
</protein>
<accession>A0AAN0RIE0</accession>
<reference evidence="1 2" key="1">
    <citation type="journal article" date="2014" name="ISME J.">
        <title>Adaptation of an abundant Roseobacter RCA organism to pelagic systems revealed by genomic and transcriptomic analyses.</title>
        <authorList>
            <person name="Voget S."/>
            <person name="Wemheuer B."/>
            <person name="Brinkhoff T."/>
            <person name="Vollmers J."/>
            <person name="Dietrich S."/>
            <person name="Giebel H.A."/>
            <person name="Beardsley C."/>
            <person name="Sardemann C."/>
            <person name="Bakenhus I."/>
            <person name="Billerbeck S."/>
            <person name="Daniel R."/>
            <person name="Simon M."/>
        </authorList>
    </citation>
    <scope>NUCLEOTIDE SEQUENCE [LARGE SCALE GENOMIC DNA]</scope>
    <source>
        <strain evidence="1 2">RCA23</strain>
    </source>
</reference>